<dbReference type="EMBL" id="CP087164">
    <property type="protein sequence ID" value="UGS33810.1"/>
    <property type="molecule type" value="Genomic_DNA"/>
</dbReference>
<keyword evidence="4" id="KW-0223">Dioxygenase</keyword>
<name>A0A9E7BWK6_9ACTN</name>
<dbReference type="InterPro" id="IPR000627">
    <property type="entry name" value="Intradiol_dOase_C"/>
</dbReference>
<dbReference type="Gene3D" id="2.60.130.10">
    <property type="entry name" value="Aromatic compound dioxygenase"/>
    <property type="match status" value="1"/>
</dbReference>
<dbReference type="SUPFAM" id="SSF49482">
    <property type="entry name" value="Aromatic compound dioxygenase"/>
    <property type="match status" value="1"/>
</dbReference>
<dbReference type="KEGG" id="sbae:DSM104329_00175"/>
<feature type="domain" description="Intradiol ring-cleavage dioxygenases" evidence="7">
    <location>
        <begin position="105"/>
        <end position="133"/>
    </location>
</feature>
<evidence type="ECO:0000256" key="1">
    <source>
        <dbReference type="ARBA" id="ARBA00001965"/>
    </source>
</evidence>
<dbReference type="Gene3D" id="6.10.10.40">
    <property type="entry name" value="Catechol 1,2-dioxygenase multimerisation domain-like"/>
    <property type="match status" value="1"/>
</dbReference>
<evidence type="ECO:0000256" key="6">
    <source>
        <dbReference type="ARBA" id="ARBA00023004"/>
    </source>
</evidence>
<evidence type="ECO:0000313" key="8">
    <source>
        <dbReference type="EMBL" id="UGS33810.1"/>
    </source>
</evidence>
<dbReference type="GO" id="GO:0008199">
    <property type="term" value="F:ferric iron binding"/>
    <property type="evidence" value="ECO:0007669"/>
    <property type="project" value="InterPro"/>
</dbReference>
<reference evidence="8" key="1">
    <citation type="journal article" date="2022" name="Int. J. Syst. Evol. Microbiol.">
        <title>Pseudomonas aegrilactucae sp. nov. and Pseudomonas morbosilactucae sp. nov., pathogens causing bacterial rot of lettuce in Japan.</title>
        <authorList>
            <person name="Sawada H."/>
            <person name="Fujikawa T."/>
            <person name="Satou M."/>
        </authorList>
    </citation>
    <scope>NUCLEOTIDE SEQUENCE</scope>
    <source>
        <strain evidence="8">0166_1</strain>
    </source>
</reference>
<dbReference type="InterPro" id="IPR007535">
    <property type="entry name" value="Catechol_dOase_N"/>
</dbReference>
<dbReference type="InterPro" id="IPR050770">
    <property type="entry name" value="Intradiol_RC_Dioxygenase"/>
</dbReference>
<dbReference type="InterPro" id="IPR015889">
    <property type="entry name" value="Intradiol_dOase_core"/>
</dbReference>
<keyword evidence="9" id="KW-1185">Reference proteome</keyword>
<accession>A0A9E7BWK6</accession>
<keyword evidence="6" id="KW-0408">Iron</keyword>
<evidence type="ECO:0000256" key="4">
    <source>
        <dbReference type="ARBA" id="ARBA00022964"/>
    </source>
</evidence>
<dbReference type="Proteomes" id="UP001162834">
    <property type="component" value="Chromosome"/>
</dbReference>
<dbReference type="RefSeq" id="WP_259313502.1">
    <property type="nucleotide sequence ID" value="NZ_CP087164.1"/>
</dbReference>
<comment type="cofactor">
    <cofactor evidence="1">
        <name>Fe(3+)</name>
        <dbReference type="ChEBI" id="CHEBI:29034"/>
    </cofactor>
</comment>
<evidence type="ECO:0000259" key="7">
    <source>
        <dbReference type="PROSITE" id="PS00083"/>
    </source>
</evidence>
<dbReference type="PROSITE" id="PS00083">
    <property type="entry name" value="INTRADIOL_DIOXYGENAS"/>
    <property type="match status" value="1"/>
</dbReference>
<sequence length="257" mass="28116">MSTNRTDLIVGDILKRIHEAIVEHDVTYPEFQAAKQWLIDVGEAGEWPLFLDVFVEFAVEQNANRAREGSQGTILGPYHLPGAPVLEAPYELPRREDEVGDPLLITGEVVDTHGQPIAGAELDVWQADAAGFYSGFEPSLPEGILRGKVITGEDGRYEVRTVLPGPYTIPLGGPCGALCASAGWSPWRPAHVHLIVSAEGYEPLITQIFFDSTEYLDNDVAGAVKDDLVVKPERQDDGSFTFDYEFKLEPAKVPANA</sequence>
<dbReference type="Pfam" id="PF04444">
    <property type="entry name" value="Dioxygenase_N"/>
    <property type="match status" value="1"/>
</dbReference>
<proteinExistence type="inferred from homology"/>
<dbReference type="PANTHER" id="PTHR33711">
    <property type="entry name" value="DIOXYGENASE, PUTATIVE (AFU_ORTHOLOGUE AFUA_2G02910)-RELATED"/>
    <property type="match status" value="1"/>
</dbReference>
<comment type="similarity">
    <text evidence="2">Belongs to the intradiol ring-cleavage dioxygenase family.</text>
</comment>
<keyword evidence="3" id="KW-0479">Metal-binding</keyword>
<gene>
    <name evidence="8" type="primary">clcA</name>
    <name evidence="8" type="ORF">DSM104329_00175</name>
</gene>
<evidence type="ECO:0000313" key="9">
    <source>
        <dbReference type="Proteomes" id="UP001162834"/>
    </source>
</evidence>
<dbReference type="InterPro" id="IPR043029">
    <property type="entry name" value="1_2-CTD_multi_dom"/>
</dbReference>
<evidence type="ECO:0000256" key="2">
    <source>
        <dbReference type="ARBA" id="ARBA00007825"/>
    </source>
</evidence>
<dbReference type="Pfam" id="PF00775">
    <property type="entry name" value="Dioxygenase_C"/>
    <property type="match status" value="1"/>
</dbReference>
<evidence type="ECO:0000256" key="5">
    <source>
        <dbReference type="ARBA" id="ARBA00023002"/>
    </source>
</evidence>
<protein>
    <submittedName>
        <fullName evidence="8">Chlorocatechol 1,2-dioxygenase</fullName>
        <ecNumber evidence="8">1.13.11.-</ecNumber>
    </submittedName>
</protein>
<keyword evidence="5 8" id="KW-0560">Oxidoreductase</keyword>
<organism evidence="8 9">
    <name type="scientific">Capillimicrobium parvum</name>
    <dbReference type="NCBI Taxonomy" id="2884022"/>
    <lineage>
        <taxon>Bacteria</taxon>
        <taxon>Bacillati</taxon>
        <taxon>Actinomycetota</taxon>
        <taxon>Thermoleophilia</taxon>
        <taxon>Solirubrobacterales</taxon>
        <taxon>Capillimicrobiaceae</taxon>
        <taxon>Capillimicrobium</taxon>
    </lineage>
</organism>
<dbReference type="GO" id="GO:0009712">
    <property type="term" value="P:catechol-containing compound metabolic process"/>
    <property type="evidence" value="ECO:0007669"/>
    <property type="project" value="InterPro"/>
</dbReference>
<evidence type="ECO:0000256" key="3">
    <source>
        <dbReference type="ARBA" id="ARBA00022723"/>
    </source>
</evidence>
<dbReference type="GO" id="GO:0018576">
    <property type="term" value="F:catechol 1,2-dioxygenase activity"/>
    <property type="evidence" value="ECO:0007669"/>
    <property type="project" value="InterPro"/>
</dbReference>
<dbReference type="EC" id="1.13.11.-" evidence="8"/>
<dbReference type="AlphaFoldDB" id="A0A9E7BWK6"/>
<dbReference type="PANTHER" id="PTHR33711:SF7">
    <property type="entry name" value="INTRADIOL RING-CLEAVAGE DIOXYGENASES DOMAIN-CONTAINING PROTEIN-RELATED"/>
    <property type="match status" value="1"/>
</dbReference>